<name>A0A8S5TCA7_9CAUD</name>
<dbReference type="InterPro" id="IPR018306">
    <property type="entry name" value="Phage_T5_Orf172_DNA-bd"/>
</dbReference>
<protein>
    <recommendedName>
        <fullName evidence="2">Bacteriophage T5 Orf172 DNA-binding domain-containing protein</fullName>
    </recommendedName>
</protein>
<proteinExistence type="predicted"/>
<dbReference type="InterPro" id="IPR025280">
    <property type="entry name" value="SNIPE"/>
</dbReference>
<keyword evidence="1" id="KW-0175">Coiled coil</keyword>
<evidence type="ECO:0000313" key="3">
    <source>
        <dbReference type="EMBL" id="DAF60894.1"/>
    </source>
</evidence>
<sequence>MFGLKAKYDQQKAELEYLQKYIADFSKQRDDLIANIASKQKELDELHGKIGAIEQMQEYGVPLYHESLDELENRLFEIQADIEHCVAVGLWRVNSPYALNGSTSKGAAIQKSFGSGLVYCINSYLDSKEKSLTPANIERNKDLVAKKFDVWQKKANDMGLSLNAKYVKLRIEQMDVKLDIKIAKQEEKARLREEKRRLKEQEQLLADIAREEARLERERKAMDIAFAKALTDDEREEIKAKMEDIDKRMDDLTYRRDHSKAGWLYVISSPSLPGICKVGVTRRINPTIRVRELSSSSLPFPFVANCFVFSDDCFELENNMHHYFDDRRVAANREFFSIEPKEAIDVLRDVFNQEVHFIDIDDEQEEDANGET</sequence>
<dbReference type="Pfam" id="PF13455">
    <property type="entry name" value="MUG113"/>
    <property type="match status" value="1"/>
</dbReference>
<accession>A0A8S5TCA7</accession>
<dbReference type="Pfam" id="PF13250">
    <property type="entry name" value="SNIPE"/>
    <property type="match status" value="1"/>
</dbReference>
<organism evidence="3">
    <name type="scientific">Siphoviridae sp. cteEQ43</name>
    <dbReference type="NCBI Taxonomy" id="2827905"/>
    <lineage>
        <taxon>Viruses</taxon>
        <taxon>Duplodnaviria</taxon>
        <taxon>Heunggongvirae</taxon>
        <taxon>Uroviricota</taxon>
        <taxon>Caudoviricetes</taxon>
    </lineage>
</organism>
<feature type="domain" description="Bacteriophage T5 Orf172 DNA-binding" evidence="2">
    <location>
        <begin position="270"/>
        <end position="350"/>
    </location>
</feature>
<feature type="coiled-coil region" evidence="1">
    <location>
        <begin position="22"/>
        <end position="49"/>
    </location>
</feature>
<dbReference type="EMBL" id="BK032799">
    <property type="protein sequence ID" value="DAF60894.1"/>
    <property type="molecule type" value="Genomic_DNA"/>
</dbReference>
<evidence type="ECO:0000259" key="2">
    <source>
        <dbReference type="SMART" id="SM00974"/>
    </source>
</evidence>
<reference evidence="3" key="1">
    <citation type="journal article" date="2021" name="Proc. Natl. Acad. Sci. U.S.A.">
        <title>A Catalog of Tens of Thousands of Viruses from Human Metagenomes Reveals Hidden Associations with Chronic Diseases.</title>
        <authorList>
            <person name="Tisza M.J."/>
            <person name="Buck C.B."/>
        </authorList>
    </citation>
    <scope>NUCLEOTIDE SEQUENCE</scope>
    <source>
        <strain evidence="3">CteEQ43</strain>
    </source>
</reference>
<evidence type="ECO:0000256" key="1">
    <source>
        <dbReference type="SAM" id="Coils"/>
    </source>
</evidence>
<feature type="coiled-coil region" evidence="1">
    <location>
        <begin position="181"/>
        <end position="255"/>
    </location>
</feature>
<dbReference type="SMART" id="SM00974">
    <property type="entry name" value="T5orf172"/>
    <property type="match status" value="1"/>
</dbReference>